<dbReference type="EMBL" id="KZ613943">
    <property type="protein sequence ID" value="PMD42135.1"/>
    <property type="molecule type" value="Genomic_DNA"/>
</dbReference>
<dbReference type="InterPro" id="IPR036396">
    <property type="entry name" value="Cyt_P450_sf"/>
</dbReference>
<protein>
    <recommendedName>
        <fullName evidence="3">Cytochrome P450</fullName>
    </recommendedName>
</protein>
<dbReference type="InterPro" id="IPR001128">
    <property type="entry name" value="Cyt_P450"/>
</dbReference>
<dbReference type="Gene3D" id="1.10.630.10">
    <property type="entry name" value="Cytochrome P450"/>
    <property type="match status" value="1"/>
</dbReference>
<accession>A0A2J6RUF3</accession>
<sequence>MASFLLHLQVRLVLVGLYLAVVRLIRRCVIPRPPILVTDVKKCHELFATTTLEKRAALNQRLVVAFGIENGFTTTNEDVYCSFRNEIEATLERNSNDYARKDLRDLITTSAQEFLEISAQTHRSILLINLVRVAVFRTVLAMFFPEVPRLSDEDIVFVTTKMNSLWHDSKSPWKIFQARYFPTQSPIIRDKAQLHQRLKLVFPSLRGRKSILACENPLNILLPACMGLFRVVLNCLLEVRFRSIPTDFLEYTHLFQQYLKDPNDRWPVEENDISVQQIVAETLRLYPPTRRIYTQREKRVIAVDIEQVHRSSEVWGEKPLEFDPRRWKREGLDTIQTVEYFPFGGKIGSPAKISRCPSRTRGGPKLIAVIVGSLLGVLGDEWCLVMQVVGECDGDSMLASSCGSKQP</sequence>
<dbReference type="STRING" id="1149755.A0A2J6RUF3"/>
<proteinExistence type="predicted"/>
<evidence type="ECO:0000313" key="2">
    <source>
        <dbReference type="Proteomes" id="UP000235786"/>
    </source>
</evidence>
<evidence type="ECO:0000313" key="1">
    <source>
        <dbReference type="EMBL" id="PMD42135.1"/>
    </source>
</evidence>
<dbReference type="Proteomes" id="UP000235786">
    <property type="component" value="Unassembled WGS sequence"/>
</dbReference>
<name>A0A2J6RUF3_HYAVF</name>
<dbReference type="OrthoDB" id="10029320at2759"/>
<dbReference type="GO" id="GO:0016705">
    <property type="term" value="F:oxidoreductase activity, acting on paired donors, with incorporation or reduction of molecular oxygen"/>
    <property type="evidence" value="ECO:0007669"/>
    <property type="project" value="InterPro"/>
</dbReference>
<dbReference type="GO" id="GO:0020037">
    <property type="term" value="F:heme binding"/>
    <property type="evidence" value="ECO:0007669"/>
    <property type="project" value="InterPro"/>
</dbReference>
<dbReference type="GO" id="GO:0005506">
    <property type="term" value="F:iron ion binding"/>
    <property type="evidence" value="ECO:0007669"/>
    <property type="project" value="InterPro"/>
</dbReference>
<gene>
    <name evidence="1" type="ORF">L207DRAFT_631974</name>
</gene>
<dbReference type="GO" id="GO:0004497">
    <property type="term" value="F:monooxygenase activity"/>
    <property type="evidence" value="ECO:0007669"/>
    <property type="project" value="InterPro"/>
</dbReference>
<reference evidence="1 2" key="1">
    <citation type="submission" date="2016-04" db="EMBL/GenBank/DDBJ databases">
        <title>A degradative enzymes factory behind the ericoid mycorrhizal symbiosis.</title>
        <authorList>
            <consortium name="DOE Joint Genome Institute"/>
            <person name="Martino E."/>
            <person name="Morin E."/>
            <person name="Grelet G."/>
            <person name="Kuo A."/>
            <person name="Kohler A."/>
            <person name="Daghino S."/>
            <person name="Barry K."/>
            <person name="Choi C."/>
            <person name="Cichocki N."/>
            <person name="Clum A."/>
            <person name="Copeland A."/>
            <person name="Hainaut M."/>
            <person name="Haridas S."/>
            <person name="Labutti K."/>
            <person name="Lindquist E."/>
            <person name="Lipzen A."/>
            <person name="Khouja H.-R."/>
            <person name="Murat C."/>
            <person name="Ohm R."/>
            <person name="Olson A."/>
            <person name="Spatafora J."/>
            <person name="Veneault-Fourrey C."/>
            <person name="Henrissat B."/>
            <person name="Grigoriev I."/>
            <person name="Martin F."/>
            <person name="Perotto S."/>
        </authorList>
    </citation>
    <scope>NUCLEOTIDE SEQUENCE [LARGE SCALE GENOMIC DNA]</scope>
    <source>
        <strain evidence="1 2">F</strain>
    </source>
</reference>
<organism evidence="1 2">
    <name type="scientific">Hyaloscypha variabilis (strain UAMH 11265 / GT02V1 / F)</name>
    <name type="common">Meliniomyces variabilis</name>
    <dbReference type="NCBI Taxonomy" id="1149755"/>
    <lineage>
        <taxon>Eukaryota</taxon>
        <taxon>Fungi</taxon>
        <taxon>Dikarya</taxon>
        <taxon>Ascomycota</taxon>
        <taxon>Pezizomycotina</taxon>
        <taxon>Leotiomycetes</taxon>
        <taxon>Helotiales</taxon>
        <taxon>Hyaloscyphaceae</taxon>
        <taxon>Hyaloscypha</taxon>
        <taxon>Hyaloscypha variabilis</taxon>
    </lineage>
</organism>
<dbReference type="Pfam" id="PF00067">
    <property type="entry name" value="p450"/>
    <property type="match status" value="1"/>
</dbReference>
<evidence type="ECO:0008006" key="3">
    <source>
        <dbReference type="Google" id="ProtNLM"/>
    </source>
</evidence>
<dbReference type="SUPFAM" id="SSF48264">
    <property type="entry name" value="Cytochrome P450"/>
    <property type="match status" value="1"/>
</dbReference>
<keyword evidence="2" id="KW-1185">Reference proteome</keyword>
<dbReference type="AlphaFoldDB" id="A0A2J6RUF3"/>